<dbReference type="EMBL" id="BAAAYK010000038">
    <property type="protein sequence ID" value="GAA3355011.1"/>
    <property type="molecule type" value="Genomic_DNA"/>
</dbReference>
<feature type="region of interest" description="Disordered" evidence="1">
    <location>
        <begin position="33"/>
        <end position="66"/>
    </location>
</feature>
<name>A0ABP6RLE3_9PSEU</name>
<organism evidence="2 3">
    <name type="scientific">Saccharopolyspora gregorii</name>
    <dbReference type="NCBI Taxonomy" id="33914"/>
    <lineage>
        <taxon>Bacteria</taxon>
        <taxon>Bacillati</taxon>
        <taxon>Actinomycetota</taxon>
        <taxon>Actinomycetes</taxon>
        <taxon>Pseudonocardiales</taxon>
        <taxon>Pseudonocardiaceae</taxon>
        <taxon>Saccharopolyspora</taxon>
    </lineage>
</organism>
<dbReference type="Proteomes" id="UP001500483">
    <property type="component" value="Unassembled WGS sequence"/>
</dbReference>
<proteinExistence type="predicted"/>
<feature type="compositionally biased region" description="Basic residues" evidence="1">
    <location>
        <begin position="57"/>
        <end position="66"/>
    </location>
</feature>
<dbReference type="RefSeq" id="WP_224966803.1">
    <property type="nucleotide sequence ID" value="NZ_BAAAYK010000038.1"/>
</dbReference>
<evidence type="ECO:0000313" key="3">
    <source>
        <dbReference type="Proteomes" id="UP001500483"/>
    </source>
</evidence>
<feature type="compositionally biased region" description="Low complexity" evidence="1">
    <location>
        <begin position="33"/>
        <end position="48"/>
    </location>
</feature>
<reference evidence="3" key="1">
    <citation type="journal article" date="2019" name="Int. J. Syst. Evol. Microbiol.">
        <title>The Global Catalogue of Microorganisms (GCM) 10K type strain sequencing project: providing services to taxonomists for standard genome sequencing and annotation.</title>
        <authorList>
            <consortium name="The Broad Institute Genomics Platform"/>
            <consortium name="The Broad Institute Genome Sequencing Center for Infectious Disease"/>
            <person name="Wu L."/>
            <person name="Ma J."/>
        </authorList>
    </citation>
    <scope>NUCLEOTIDE SEQUENCE [LARGE SCALE GENOMIC DNA]</scope>
    <source>
        <strain evidence="3">JCM 9687</strain>
    </source>
</reference>
<evidence type="ECO:0000313" key="2">
    <source>
        <dbReference type="EMBL" id="GAA3355011.1"/>
    </source>
</evidence>
<evidence type="ECO:0000256" key="1">
    <source>
        <dbReference type="SAM" id="MobiDB-lite"/>
    </source>
</evidence>
<keyword evidence="3" id="KW-1185">Reference proteome</keyword>
<comment type="caution">
    <text evidence="2">The sequence shown here is derived from an EMBL/GenBank/DDBJ whole genome shotgun (WGS) entry which is preliminary data.</text>
</comment>
<accession>A0ABP6RLE3</accession>
<gene>
    <name evidence="2" type="ORF">GCM10020366_13390</name>
</gene>
<protein>
    <submittedName>
        <fullName evidence="2">Uncharacterized protein</fullName>
    </submittedName>
</protein>
<sequence length="66" mass="6964">MDSTPIYTELQQQLIDPEADNWGLSSPPEFAAALTESAESSAAEPVAAQHGDSGGRAKGRRHRAAD</sequence>